<dbReference type="PANTHER" id="PTHR30055">
    <property type="entry name" value="HTH-TYPE TRANSCRIPTIONAL REGULATOR RUTR"/>
    <property type="match status" value="1"/>
</dbReference>
<dbReference type="InterPro" id="IPR001647">
    <property type="entry name" value="HTH_TetR"/>
</dbReference>
<keyword evidence="7" id="KW-1185">Reference proteome</keyword>
<evidence type="ECO:0000256" key="2">
    <source>
        <dbReference type="ARBA" id="ARBA00023125"/>
    </source>
</evidence>
<evidence type="ECO:0000256" key="4">
    <source>
        <dbReference type="PROSITE-ProRule" id="PRU00335"/>
    </source>
</evidence>
<keyword evidence="2 4" id="KW-0238">DNA-binding</keyword>
<accession>A0A0D4BY87</accession>
<name>A0A0D4BY87_9MICC</name>
<dbReference type="InterPro" id="IPR049445">
    <property type="entry name" value="TetR_SbtR-like_C"/>
</dbReference>
<dbReference type="GO" id="GO:0000976">
    <property type="term" value="F:transcription cis-regulatory region binding"/>
    <property type="evidence" value="ECO:0007669"/>
    <property type="project" value="TreeGrafter"/>
</dbReference>
<dbReference type="PANTHER" id="PTHR30055:SF234">
    <property type="entry name" value="HTH-TYPE TRANSCRIPTIONAL REGULATOR BETI"/>
    <property type="match status" value="1"/>
</dbReference>
<dbReference type="Pfam" id="PF00440">
    <property type="entry name" value="TetR_N"/>
    <property type="match status" value="1"/>
</dbReference>
<dbReference type="KEGG" id="ari:UM93_05295"/>
<evidence type="ECO:0000256" key="1">
    <source>
        <dbReference type="ARBA" id="ARBA00023015"/>
    </source>
</evidence>
<gene>
    <name evidence="6" type="ORF">UM93_05295</name>
</gene>
<dbReference type="InterPro" id="IPR050109">
    <property type="entry name" value="HTH-type_TetR-like_transc_reg"/>
</dbReference>
<evidence type="ECO:0000259" key="5">
    <source>
        <dbReference type="PROSITE" id="PS50977"/>
    </source>
</evidence>
<dbReference type="STRING" id="1618207.UM93_05295"/>
<dbReference type="HOGENOM" id="CLU_069356_17_1_11"/>
<protein>
    <submittedName>
        <fullName evidence="6">TetR family transcriptional regulator</fullName>
    </submittedName>
</protein>
<organism evidence="6 7">
    <name type="scientific">Psychromicrobium lacuslunae</name>
    <dbReference type="NCBI Taxonomy" id="1618207"/>
    <lineage>
        <taxon>Bacteria</taxon>
        <taxon>Bacillati</taxon>
        <taxon>Actinomycetota</taxon>
        <taxon>Actinomycetes</taxon>
        <taxon>Micrococcales</taxon>
        <taxon>Micrococcaceae</taxon>
        <taxon>Psychromicrobium</taxon>
    </lineage>
</organism>
<dbReference type="Gene3D" id="1.10.357.10">
    <property type="entry name" value="Tetracycline Repressor, domain 2"/>
    <property type="match status" value="1"/>
</dbReference>
<feature type="domain" description="HTH tetR-type" evidence="5">
    <location>
        <begin position="15"/>
        <end position="73"/>
    </location>
</feature>
<keyword evidence="1" id="KW-0805">Transcription regulation</keyword>
<sequence length="186" mass="20158">MANSRPAEVQRADALRNRAHILEVAYQALTENPNASLNSIAKRASIGPGTLYRHFPNREALLLAVNSSEIDSLAEKVERSLEEQEPLDAFREWARRSAALIRVKHGLGEALSAAAHQSMTETSYGPVISAINRLLTAAAENGDLRPGADPSDVLLLLGALWRVPAGDAGLRQADRILELIIDALRP</sequence>
<feature type="DNA-binding region" description="H-T-H motif" evidence="4">
    <location>
        <begin position="36"/>
        <end position="55"/>
    </location>
</feature>
<dbReference type="Pfam" id="PF21597">
    <property type="entry name" value="TetR_C_43"/>
    <property type="match status" value="1"/>
</dbReference>
<dbReference type="SUPFAM" id="SSF46689">
    <property type="entry name" value="Homeodomain-like"/>
    <property type="match status" value="1"/>
</dbReference>
<reference evidence="6 7" key="1">
    <citation type="journal article" date="2015" name="Genome Announc.">
        <title>Complete Genome Sequencing of Protease-Producing Novel Arthrobacter sp. Strain IHBB 11108 Using PacBio Single-Molecule Real-Time Sequencing Technology.</title>
        <authorList>
            <person name="Kiran S."/>
            <person name="Swarnkar M.K."/>
            <person name="Pal M."/>
            <person name="Thakur R."/>
            <person name="Tewari R."/>
            <person name="Singh A.K."/>
            <person name="Gulati A."/>
        </authorList>
    </citation>
    <scope>NUCLEOTIDE SEQUENCE [LARGE SCALE GENOMIC DNA]</scope>
    <source>
        <strain evidence="6 7">IHBB 11108</strain>
    </source>
</reference>
<dbReference type="SUPFAM" id="SSF48498">
    <property type="entry name" value="Tetracyclin repressor-like, C-terminal domain"/>
    <property type="match status" value="1"/>
</dbReference>
<dbReference type="GO" id="GO:0003700">
    <property type="term" value="F:DNA-binding transcription factor activity"/>
    <property type="evidence" value="ECO:0007669"/>
    <property type="project" value="TreeGrafter"/>
</dbReference>
<dbReference type="Proteomes" id="UP000061839">
    <property type="component" value="Chromosome"/>
</dbReference>
<keyword evidence="3" id="KW-0804">Transcription</keyword>
<dbReference type="PATRIC" id="fig|1618207.4.peg.1077"/>
<proteinExistence type="predicted"/>
<dbReference type="EMBL" id="CP011005">
    <property type="protein sequence ID" value="AJT41080.1"/>
    <property type="molecule type" value="Genomic_DNA"/>
</dbReference>
<dbReference type="InterPro" id="IPR036271">
    <property type="entry name" value="Tet_transcr_reg_TetR-rel_C_sf"/>
</dbReference>
<evidence type="ECO:0000313" key="6">
    <source>
        <dbReference type="EMBL" id="AJT41080.1"/>
    </source>
</evidence>
<dbReference type="OrthoDB" id="3192968at2"/>
<evidence type="ECO:0000313" key="7">
    <source>
        <dbReference type="Proteomes" id="UP000061839"/>
    </source>
</evidence>
<dbReference type="InterPro" id="IPR009057">
    <property type="entry name" value="Homeodomain-like_sf"/>
</dbReference>
<dbReference type="RefSeq" id="WP_045074171.1">
    <property type="nucleotide sequence ID" value="NZ_CP011005.1"/>
</dbReference>
<dbReference type="AlphaFoldDB" id="A0A0D4BY87"/>
<dbReference type="PROSITE" id="PS50977">
    <property type="entry name" value="HTH_TETR_2"/>
    <property type="match status" value="1"/>
</dbReference>
<evidence type="ECO:0000256" key="3">
    <source>
        <dbReference type="ARBA" id="ARBA00023163"/>
    </source>
</evidence>